<gene>
    <name evidence="1" type="ORF">CDAR_563321</name>
</gene>
<dbReference type="EMBL" id="BPLQ01005016">
    <property type="protein sequence ID" value="GIY12288.1"/>
    <property type="molecule type" value="Genomic_DNA"/>
</dbReference>
<sequence>MASPLARQTSAEVFQSEEVQVRTSATAHPSLLHHLTFRINALRNEKESLFFSGDDSVFQKVPPEEQPTILHRSTRTTSLNEVKSQPILQSPDLTSQRSPCIYLNLKGFLALTSSNKRIRSAGTRGTISSFCGSGNTTAFYWGNQEAAVIDMAFGTTWKTKQTETVVL</sequence>
<evidence type="ECO:0000313" key="2">
    <source>
        <dbReference type="Proteomes" id="UP001054837"/>
    </source>
</evidence>
<dbReference type="AlphaFoldDB" id="A0AAV4QX58"/>
<proteinExistence type="predicted"/>
<name>A0AAV4QX58_9ARAC</name>
<dbReference type="Proteomes" id="UP001054837">
    <property type="component" value="Unassembled WGS sequence"/>
</dbReference>
<evidence type="ECO:0000313" key="1">
    <source>
        <dbReference type="EMBL" id="GIY12288.1"/>
    </source>
</evidence>
<reference evidence="1 2" key="1">
    <citation type="submission" date="2021-06" db="EMBL/GenBank/DDBJ databases">
        <title>Caerostris darwini draft genome.</title>
        <authorList>
            <person name="Kono N."/>
            <person name="Arakawa K."/>
        </authorList>
    </citation>
    <scope>NUCLEOTIDE SEQUENCE [LARGE SCALE GENOMIC DNA]</scope>
</reference>
<protein>
    <submittedName>
        <fullName evidence="1">Uncharacterized protein</fullName>
    </submittedName>
</protein>
<accession>A0AAV4QX58</accession>
<organism evidence="1 2">
    <name type="scientific">Caerostris darwini</name>
    <dbReference type="NCBI Taxonomy" id="1538125"/>
    <lineage>
        <taxon>Eukaryota</taxon>
        <taxon>Metazoa</taxon>
        <taxon>Ecdysozoa</taxon>
        <taxon>Arthropoda</taxon>
        <taxon>Chelicerata</taxon>
        <taxon>Arachnida</taxon>
        <taxon>Araneae</taxon>
        <taxon>Araneomorphae</taxon>
        <taxon>Entelegynae</taxon>
        <taxon>Araneoidea</taxon>
        <taxon>Araneidae</taxon>
        <taxon>Caerostris</taxon>
    </lineage>
</organism>
<comment type="caution">
    <text evidence="1">The sequence shown here is derived from an EMBL/GenBank/DDBJ whole genome shotgun (WGS) entry which is preliminary data.</text>
</comment>
<keyword evidence="2" id="KW-1185">Reference proteome</keyword>